<gene>
    <name evidence="3" type="ORF">DW794_13760</name>
</gene>
<dbReference type="PANTHER" id="PTHR30383">
    <property type="entry name" value="THIOESTERASE 1/PROTEASE 1/LYSOPHOSPHOLIPASE L1"/>
    <property type="match status" value="1"/>
</dbReference>
<dbReference type="EMBL" id="QSJD01000021">
    <property type="protein sequence ID" value="RHD46788.1"/>
    <property type="molecule type" value="Genomic_DNA"/>
</dbReference>
<proteinExistence type="predicted"/>
<dbReference type="Gene3D" id="3.40.50.1110">
    <property type="entry name" value="SGNH hydrolase"/>
    <property type="match status" value="1"/>
</dbReference>
<comment type="caution">
    <text evidence="3">The sequence shown here is derived from an EMBL/GenBank/DDBJ whole genome shotgun (WGS) entry which is preliminary data.</text>
</comment>
<keyword evidence="3" id="KW-0378">Hydrolase</keyword>
<name>A0A414FHQ1_9BACE</name>
<evidence type="ECO:0000256" key="1">
    <source>
        <dbReference type="SAM" id="MobiDB-lite"/>
    </source>
</evidence>
<dbReference type="AlphaFoldDB" id="A0A414FHQ1"/>
<dbReference type="GO" id="GO:0016788">
    <property type="term" value="F:hydrolase activity, acting on ester bonds"/>
    <property type="evidence" value="ECO:0007669"/>
    <property type="project" value="UniProtKB-ARBA"/>
</dbReference>
<protein>
    <submittedName>
        <fullName evidence="3">SGNH/GDSL hydrolase family protein</fullName>
    </submittedName>
</protein>
<dbReference type="RefSeq" id="WP_122264784.1">
    <property type="nucleotide sequence ID" value="NZ_QSJD01000021.1"/>
</dbReference>
<dbReference type="InterPro" id="IPR036514">
    <property type="entry name" value="SGNH_hydro_sf"/>
</dbReference>
<organism evidence="3 4">
    <name type="scientific">Bacteroides caccae</name>
    <dbReference type="NCBI Taxonomy" id="47678"/>
    <lineage>
        <taxon>Bacteria</taxon>
        <taxon>Pseudomonadati</taxon>
        <taxon>Bacteroidota</taxon>
        <taxon>Bacteroidia</taxon>
        <taxon>Bacteroidales</taxon>
        <taxon>Bacteroidaceae</taxon>
        <taxon>Bacteroides</taxon>
    </lineage>
</organism>
<dbReference type="SUPFAM" id="SSF52266">
    <property type="entry name" value="SGNH hydrolase"/>
    <property type="match status" value="1"/>
</dbReference>
<reference evidence="3 4" key="1">
    <citation type="submission" date="2018-08" db="EMBL/GenBank/DDBJ databases">
        <title>A genome reference for cultivated species of the human gut microbiota.</title>
        <authorList>
            <person name="Zou Y."/>
            <person name="Xue W."/>
            <person name="Luo G."/>
        </authorList>
    </citation>
    <scope>NUCLEOTIDE SEQUENCE [LARGE SCALE GENOMIC DNA]</scope>
    <source>
        <strain evidence="3 4">AM31-16AC</strain>
    </source>
</reference>
<feature type="domain" description="SGNH hydrolase-type esterase" evidence="2">
    <location>
        <begin position="151"/>
        <end position="339"/>
    </location>
</feature>
<evidence type="ECO:0000313" key="4">
    <source>
        <dbReference type="Proteomes" id="UP000284689"/>
    </source>
</evidence>
<accession>A0A414FHQ1</accession>
<dbReference type="CDD" id="cd00229">
    <property type="entry name" value="SGNH_hydrolase"/>
    <property type="match status" value="1"/>
</dbReference>
<dbReference type="Pfam" id="PF13472">
    <property type="entry name" value="Lipase_GDSL_2"/>
    <property type="match status" value="1"/>
</dbReference>
<sequence>MDKLTKEFKSGEVLKAQDLNSIKDKINELVEGSNSGSGTTITVDSSLSTTSTNPVQNKVITEELNKKVNSEAGKGLSTNDFDNEYKLKVDNMSGGGVASTTEKGFFVCDSNGNIAFRYDSNGFDAAELSTHFKSLLQINIGSKWKVKTINVLGDSNTQFGKYTTPLAKLLQCTLNNYGVTGTRIASAAESNTDCFCVRYPSMDNVCDAVLVMGGTNDWNQAWSEPFGTFSDRTRYTFCGALHFLYSGLIEKYPNKPIIICTIPHNKNEAYSHMTPSQYISDNGEGITLNHNGKTLDNYSDMIIRVARWYGLPVIDVRHAFASGVLTQYFSDDVHFNEVGGSMIARCIAVEMEHIYDKFYKEIQ</sequence>
<evidence type="ECO:0000259" key="2">
    <source>
        <dbReference type="Pfam" id="PF13472"/>
    </source>
</evidence>
<dbReference type="InterPro" id="IPR051532">
    <property type="entry name" value="Ester_Hydrolysis_Enzymes"/>
</dbReference>
<dbReference type="Proteomes" id="UP000284689">
    <property type="component" value="Unassembled WGS sequence"/>
</dbReference>
<dbReference type="InterPro" id="IPR013830">
    <property type="entry name" value="SGNH_hydro"/>
</dbReference>
<feature type="region of interest" description="Disordered" evidence="1">
    <location>
        <begin position="33"/>
        <end position="52"/>
    </location>
</feature>
<evidence type="ECO:0000313" key="3">
    <source>
        <dbReference type="EMBL" id="RHD46788.1"/>
    </source>
</evidence>